<dbReference type="PROSITE" id="PS50977">
    <property type="entry name" value="HTH_TETR_2"/>
    <property type="match status" value="1"/>
</dbReference>
<dbReference type="PANTHER" id="PTHR43479:SF11">
    <property type="entry name" value="ACREF_ENVCD OPERON REPRESSOR-RELATED"/>
    <property type="match status" value="1"/>
</dbReference>
<reference evidence="5" key="1">
    <citation type="submission" date="2022-06" db="EMBL/GenBank/DDBJ databases">
        <title>Alkalicoccobacillus porphyridii sp. nov., isolated from a marine red alga, Porphyridium purpureum and reclassification of Shouchella plakortidis and Shouchella gibsonii as Alkalicoccobacillus plakortidis comb. nov. and Alkalicoccobacillus gibsonii comb. nov.</title>
        <authorList>
            <person name="Kim K.H."/>
            <person name="Lee J.K."/>
            <person name="Han D.M."/>
            <person name="Baek J.H."/>
            <person name="Jeon C.O."/>
        </authorList>
    </citation>
    <scope>NUCLEOTIDE SEQUENCE</scope>
    <source>
        <strain evidence="5">DSM 19153</strain>
    </source>
</reference>
<accession>A0ABT0XMQ1</accession>
<gene>
    <name evidence="5" type="ORF">NDM98_18265</name>
</gene>
<dbReference type="PRINTS" id="PR00455">
    <property type="entry name" value="HTHTETR"/>
</dbReference>
<keyword evidence="6" id="KW-1185">Reference proteome</keyword>
<dbReference type="InterPro" id="IPR036271">
    <property type="entry name" value="Tet_transcr_reg_TetR-rel_C_sf"/>
</dbReference>
<dbReference type="EMBL" id="JAMQJY010000003">
    <property type="protein sequence ID" value="MCM2677184.1"/>
    <property type="molecule type" value="Genomic_DNA"/>
</dbReference>
<dbReference type="RefSeq" id="WP_251610706.1">
    <property type="nucleotide sequence ID" value="NZ_JAMQJY010000003.1"/>
</dbReference>
<dbReference type="PANTHER" id="PTHR43479">
    <property type="entry name" value="ACREF/ENVCD OPERON REPRESSOR-RELATED"/>
    <property type="match status" value="1"/>
</dbReference>
<feature type="DNA-binding region" description="H-T-H motif" evidence="3">
    <location>
        <begin position="31"/>
        <end position="50"/>
    </location>
</feature>
<evidence type="ECO:0000256" key="3">
    <source>
        <dbReference type="PROSITE-ProRule" id="PRU00335"/>
    </source>
</evidence>
<organism evidence="5 6">
    <name type="scientific">Alkalicoccobacillus plakortidis</name>
    <dbReference type="NCBI Taxonomy" id="444060"/>
    <lineage>
        <taxon>Bacteria</taxon>
        <taxon>Bacillati</taxon>
        <taxon>Bacillota</taxon>
        <taxon>Bacilli</taxon>
        <taxon>Bacillales</taxon>
        <taxon>Bacillaceae</taxon>
        <taxon>Alkalicoccobacillus</taxon>
    </lineage>
</organism>
<evidence type="ECO:0000313" key="5">
    <source>
        <dbReference type="EMBL" id="MCM2677184.1"/>
    </source>
</evidence>
<dbReference type="InterPro" id="IPR009057">
    <property type="entry name" value="Homeodomain-like_sf"/>
</dbReference>
<sequence length="206" mass="23431">MPLTYPYTANLKHILSQTEMLIKEHGCAHTTLKMIMEKAEVSKGAIYHYVKSKDELFGLMLQKNIAETNDSFWEILNSKCTDLSEPLKAITEGLTFFLNKEDVSNPIFIYLLGKNDNPAVEKVLDEFYQFSEKQASSWIQAGQEGGVIETSIDPKATASSFLAYSYGLRVTLMLSKERALNVKEQFYSYMLHVLSPKSSQKRTSQY</sequence>
<dbReference type="InterPro" id="IPR001647">
    <property type="entry name" value="HTH_TetR"/>
</dbReference>
<dbReference type="Gene3D" id="1.10.357.10">
    <property type="entry name" value="Tetracycline Repressor, domain 2"/>
    <property type="match status" value="1"/>
</dbReference>
<keyword evidence="2 3" id="KW-0238">DNA-binding</keyword>
<evidence type="ECO:0000256" key="1">
    <source>
        <dbReference type="ARBA" id="ARBA00022491"/>
    </source>
</evidence>
<proteinExistence type="predicted"/>
<keyword evidence="1" id="KW-0678">Repressor</keyword>
<name>A0ABT0XMQ1_9BACI</name>
<protein>
    <submittedName>
        <fullName evidence="5">TetR/AcrR family transcriptional regulator</fullName>
    </submittedName>
</protein>
<dbReference type="InterPro" id="IPR050624">
    <property type="entry name" value="HTH-type_Tx_Regulator"/>
</dbReference>
<evidence type="ECO:0000259" key="4">
    <source>
        <dbReference type="PROSITE" id="PS50977"/>
    </source>
</evidence>
<comment type="caution">
    <text evidence="5">The sequence shown here is derived from an EMBL/GenBank/DDBJ whole genome shotgun (WGS) entry which is preliminary data.</text>
</comment>
<dbReference type="SUPFAM" id="SSF46689">
    <property type="entry name" value="Homeodomain-like"/>
    <property type="match status" value="1"/>
</dbReference>
<evidence type="ECO:0000256" key="2">
    <source>
        <dbReference type="ARBA" id="ARBA00023125"/>
    </source>
</evidence>
<feature type="domain" description="HTH tetR-type" evidence="4">
    <location>
        <begin position="8"/>
        <end position="68"/>
    </location>
</feature>
<dbReference type="Proteomes" id="UP001203665">
    <property type="component" value="Unassembled WGS sequence"/>
</dbReference>
<dbReference type="Pfam" id="PF00440">
    <property type="entry name" value="TetR_N"/>
    <property type="match status" value="1"/>
</dbReference>
<evidence type="ECO:0000313" key="6">
    <source>
        <dbReference type="Proteomes" id="UP001203665"/>
    </source>
</evidence>
<dbReference type="SUPFAM" id="SSF48498">
    <property type="entry name" value="Tetracyclin repressor-like, C-terminal domain"/>
    <property type="match status" value="1"/>
</dbReference>